<feature type="compositionally biased region" description="Basic and acidic residues" evidence="1">
    <location>
        <begin position="104"/>
        <end position="115"/>
    </location>
</feature>
<feature type="transmembrane region" description="Helical" evidence="2">
    <location>
        <begin position="304"/>
        <end position="324"/>
    </location>
</feature>
<dbReference type="InterPro" id="IPR025975">
    <property type="entry name" value="Polysacc_lyase"/>
</dbReference>
<keyword evidence="2" id="KW-0472">Membrane</keyword>
<evidence type="ECO:0000256" key="1">
    <source>
        <dbReference type="SAM" id="MobiDB-lite"/>
    </source>
</evidence>
<evidence type="ECO:0000256" key="2">
    <source>
        <dbReference type="SAM" id="Phobius"/>
    </source>
</evidence>
<proteinExistence type="predicted"/>
<accession>A0ABU8M4L7</accession>
<reference evidence="3 4" key="1">
    <citation type="submission" date="2024-03" db="EMBL/GenBank/DDBJ databases">
        <title>Actinomycetospora sp. OC33-EN07, a novel actinomycete isolated from wild orchid (Aerides multiflora).</title>
        <authorList>
            <person name="Suriyachadkun C."/>
        </authorList>
    </citation>
    <scope>NUCLEOTIDE SEQUENCE [LARGE SCALE GENOMIC DNA]</scope>
    <source>
        <strain evidence="3 4">OC33-EN07</strain>
    </source>
</reference>
<sequence>MTTTDGARTRTGTARPRRPLARRLVAAAAAGLVAVLVGLLAPGPALASTPTPPGGDGLVWRADTGGDMLSSFRRNDYNEQDGAPREVASPSGHGQALQFSLDGGDQRSELLPRVPDGREGDVYYYGYRGQLADDFPVDAQRFQILMQWHHYGDEGSPPVAIAVQDGQLMITGGDDDRNQAYQQSIAPISPGDPIDIIVRIVFSRDPERGTVDVWSAGRRTVTAFHPPDGTLYDDGDYMKVGLYRSQDLSDPASLTLDDVAVGRTRQAVDAAMVDQGASSAQGTPDASGADESSGSSGSDTTLRVGLAAGALALVGALVAVVSVVRRRQMR</sequence>
<dbReference type="EMBL" id="JBBEGM010000005">
    <property type="protein sequence ID" value="MEJ2862280.1"/>
    <property type="molecule type" value="Genomic_DNA"/>
</dbReference>
<feature type="region of interest" description="Disordered" evidence="1">
    <location>
        <begin position="274"/>
        <end position="300"/>
    </location>
</feature>
<keyword evidence="2" id="KW-1133">Transmembrane helix</keyword>
<comment type="caution">
    <text evidence="3">The sequence shown here is derived from an EMBL/GenBank/DDBJ whole genome shotgun (WGS) entry which is preliminary data.</text>
</comment>
<evidence type="ECO:0000313" key="4">
    <source>
        <dbReference type="Proteomes" id="UP001369736"/>
    </source>
</evidence>
<keyword evidence="4" id="KW-1185">Reference proteome</keyword>
<gene>
    <name evidence="3" type="ORF">WCD58_14000</name>
</gene>
<feature type="compositionally biased region" description="Low complexity" evidence="1">
    <location>
        <begin position="285"/>
        <end position="300"/>
    </location>
</feature>
<name>A0ABU8M4L7_9PSEU</name>
<dbReference type="Pfam" id="PF14099">
    <property type="entry name" value="Polysacc_lyase"/>
    <property type="match status" value="1"/>
</dbReference>
<organism evidence="3 4">
    <name type="scientific">Actinomycetospora flava</name>
    <dbReference type="NCBI Taxonomy" id="3129232"/>
    <lineage>
        <taxon>Bacteria</taxon>
        <taxon>Bacillati</taxon>
        <taxon>Actinomycetota</taxon>
        <taxon>Actinomycetes</taxon>
        <taxon>Pseudonocardiales</taxon>
        <taxon>Pseudonocardiaceae</taxon>
        <taxon>Actinomycetospora</taxon>
    </lineage>
</organism>
<dbReference type="RefSeq" id="WP_337703655.1">
    <property type="nucleotide sequence ID" value="NZ_JBBEGM010000005.1"/>
</dbReference>
<protein>
    <submittedName>
        <fullName evidence="3">Heparin lyase I family protein</fullName>
    </submittedName>
</protein>
<feature type="region of interest" description="Disordered" evidence="1">
    <location>
        <begin position="73"/>
        <end position="115"/>
    </location>
</feature>
<keyword evidence="2" id="KW-0812">Transmembrane</keyword>
<evidence type="ECO:0000313" key="3">
    <source>
        <dbReference type="EMBL" id="MEJ2862280.1"/>
    </source>
</evidence>
<dbReference type="Gene3D" id="2.60.120.200">
    <property type="match status" value="1"/>
</dbReference>
<dbReference type="GO" id="GO:0016829">
    <property type="term" value="F:lyase activity"/>
    <property type="evidence" value="ECO:0007669"/>
    <property type="project" value="UniProtKB-KW"/>
</dbReference>
<dbReference type="Proteomes" id="UP001369736">
    <property type="component" value="Unassembled WGS sequence"/>
</dbReference>
<keyword evidence="3" id="KW-0456">Lyase</keyword>